<dbReference type="Proteomes" id="UP000467252">
    <property type="component" value="Chromosome"/>
</dbReference>
<name>A0A7I7UN44_MYCPV</name>
<accession>A0A7I7UN44</accession>
<feature type="region of interest" description="Disordered" evidence="1">
    <location>
        <begin position="33"/>
        <end position="54"/>
    </location>
</feature>
<evidence type="ECO:0000256" key="1">
    <source>
        <dbReference type="SAM" id="MobiDB-lite"/>
    </source>
</evidence>
<feature type="compositionally biased region" description="Polar residues" evidence="1">
    <location>
        <begin position="43"/>
        <end position="54"/>
    </location>
</feature>
<organism evidence="2 3">
    <name type="scientific">Mycolicibacterium pulveris</name>
    <name type="common">Mycobacterium pulveris</name>
    <dbReference type="NCBI Taxonomy" id="36813"/>
    <lineage>
        <taxon>Bacteria</taxon>
        <taxon>Bacillati</taxon>
        <taxon>Actinomycetota</taxon>
        <taxon>Actinomycetes</taxon>
        <taxon>Mycobacteriales</taxon>
        <taxon>Mycobacteriaceae</taxon>
        <taxon>Mycolicibacterium</taxon>
    </lineage>
</organism>
<dbReference type="EMBL" id="AP022599">
    <property type="protein sequence ID" value="BBY82263.1"/>
    <property type="molecule type" value="Genomic_DNA"/>
</dbReference>
<evidence type="ECO:0000313" key="2">
    <source>
        <dbReference type="EMBL" id="BBY82263.1"/>
    </source>
</evidence>
<keyword evidence="3" id="KW-1185">Reference proteome</keyword>
<proteinExistence type="predicted"/>
<gene>
    <name evidence="2" type="ORF">MPUL_34210</name>
</gene>
<dbReference type="AlphaFoldDB" id="A0A7I7UN44"/>
<evidence type="ECO:0000313" key="3">
    <source>
        <dbReference type="Proteomes" id="UP000467252"/>
    </source>
</evidence>
<sequence length="54" mass="5533">MTARLPSAGSTPFARTSCAVQFGKEIVARIVPGGGRITRETKSTSPQGQGSRGA</sequence>
<protein>
    <submittedName>
        <fullName evidence="2">Uncharacterized protein</fullName>
    </submittedName>
</protein>
<reference evidence="2 3" key="1">
    <citation type="journal article" date="2019" name="Emerg. Microbes Infect.">
        <title>Comprehensive subspecies identification of 175 nontuberculous mycobacteria species based on 7547 genomic profiles.</title>
        <authorList>
            <person name="Matsumoto Y."/>
            <person name="Kinjo T."/>
            <person name="Motooka D."/>
            <person name="Nabeya D."/>
            <person name="Jung N."/>
            <person name="Uechi K."/>
            <person name="Horii T."/>
            <person name="Iida T."/>
            <person name="Fujita J."/>
            <person name="Nakamura S."/>
        </authorList>
    </citation>
    <scope>NUCLEOTIDE SEQUENCE [LARGE SCALE GENOMIC DNA]</scope>
    <source>
        <strain evidence="2 3">JCM 6370</strain>
    </source>
</reference>